<evidence type="ECO:0000313" key="2">
    <source>
        <dbReference type="EMBL" id="PKY66728.1"/>
    </source>
</evidence>
<keyword evidence="1" id="KW-0472">Membrane</keyword>
<accession>A0A2I1I6G4</accession>
<evidence type="ECO:0000313" key="3">
    <source>
        <dbReference type="Proteomes" id="UP000234545"/>
    </source>
</evidence>
<feature type="transmembrane region" description="Helical" evidence="1">
    <location>
        <begin position="12"/>
        <end position="42"/>
    </location>
</feature>
<feature type="transmembrane region" description="Helical" evidence="1">
    <location>
        <begin position="48"/>
        <end position="72"/>
    </location>
</feature>
<gene>
    <name evidence="2" type="ORF">CYJ25_00290</name>
</gene>
<dbReference type="Proteomes" id="UP000234545">
    <property type="component" value="Unassembled WGS sequence"/>
</dbReference>
<keyword evidence="1" id="KW-1133">Transmembrane helix</keyword>
<comment type="caution">
    <text evidence="2">The sequence shown here is derived from an EMBL/GenBank/DDBJ whole genome shotgun (WGS) entry which is preliminary data.</text>
</comment>
<protein>
    <submittedName>
        <fullName evidence="2">Uncharacterized protein</fullName>
    </submittedName>
</protein>
<proteinExistence type="predicted"/>
<dbReference type="AlphaFoldDB" id="A0A2I1I6G4"/>
<reference evidence="2 3" key="1">
    <citation type="submission" date="2017-12" db="EMBL/GenBank/DDBJ databases">
        <title>Phylogenetic diversity of female urinary microbiome.</title>
        <authorList>
            <person name="Thomas-White K."/>
            <person name="Wolfe A.J."/>
        </authorList>
    </citation>
    <scope>NUCLEOTIDE SEQUENCE [LARGE SCALE GENOMIC DNA]</scope>
    <source>
        <strain evidence="2 3">UMB0250</strain>
    </source>
</reference>
<organism evidence="2 3">
    <name type="scientific">Schaalia turicensis</name>
    <dbReference type="NCBI Taxonomy" id="131111"/>
    <lineage>
        <taxon>Bacteria</taxon>
        <taxon>Bacillati</taxon>
        <taxon>Actinomycetota</taxon>
        <taxon>Actinomycetes</taxon>
        <taxon>Actinomycetales</taxon>
        <taxon>Actinomycetaceae</taxon>
        <taxon>Schaalia</taxon>
    </lineage>
</organism>
<evidence type="ECO:0000256" key="1">
    <source>
        <dbReference type="SAM" id="Phobius"/>
    </source>
</evidence>
<name>A0A2I1I6G4_9ACTO</name>
<dbReference type="EMBL" id="PKKJ01000001">
    <property type="protein sequence ID" value="PKY66728.1"/>
    <property type="molecule type" value="Genomic_DNA"/>
</dbReference>
<sequence length="73" mass="7755">MVVELRGFEALTSLLVAVLVYGIVVWFGGVSVGAHAICYLWLASLSIMLVNIGLCDLFLPIGALLMLTVFALG</sequence>
<keyword evidence="1" id="KW-0812">Transmembrane</keyword>